<sequence>MSINEACCSLPPAISDYTPKGTFEKVDDLPVYFVGPKDAKKAVVLIYDIFGLQ</sequence>
<comment type="caution">
    <text evidence="1">The sequence shown here is derived from an EMBL/GenBank/DDBJ whole genome shotgun (WGS) entry which is preliminary data.</text>
</comment>
<keyword evidence="2" id="KW-1185">Reference proteome</keyword>
<name>A0ABR2VNB6_9FUNG</name>
<dbReference type="Proteomes" id="UP001479436">
    <property type="component" value="Unassembled WGS sequence"/>
</dbReference>
<organism evidence="1 2">
    <name type="scientific">Basidiobolus ranarum</name>
    <dbReference type="NCBI Taxonomy" id="34480"/>
    <lineage>
        <taxon>Eukaryota</taxon>
        <taxon>Fungi</taxon>
        <taxon>Fungi incertae sedis</taxon>
        <taxon>Zoopagomycota</taxon>
        <taxon>Entomophthoromycotina</taxon>
        <taxon>Basidiobolomycetes</taxon>
        <taxon>Basidiobolales</taxon>
        <taxon>Basidiobolaceae</taxon>
        <taxon>Basidiobolus</taxon>
    </lineage>
</organism>
<evidence type="ECO:0008006" key="3">
    <source>
        <dbReference type="Google" id="ProtNLM"/>
    </source>
</evidence>
<gene>
    <name evidence="1" type="ORF">K7432_015247</name>
</gene>
<evidence type="ECO:0000313" key="1">
    <source>
        <dbReference type="EMBL" id="KAK9686181.1"/>
    </source>
</evidence>
<proteinExistence type="predicted"/>
<reference evidence="1 2" key="1">
    <citation type="submission" date="2023-04" db="EMBL/GenBank/DDBJ databases">
        <title>Genome of Basidiobolus ranarum AG-B5.</title>
        <authorList>
            <person name="Stajich J.E."/>
            <person name="Carter-House D."/>
            <person name="Gryganskyi A."/>
        </authorList>
    </citation>
    <scope>NUCLEOTIDE SEQUENCE [LARGE SCALE GENOMIC DNA]</scope>
    <source>
        <strain evidence="1 2">AG-B5</strain>
    </source>
</reference>
<protein>
    <recommendedName>
        <fullName evidence="3">Carboxymethylenebutenolidase</fullName>
    </recommendedName>
</protein>
<dbReference type="PANTHER" id="PTHR47668">
    <property type="entry name" value="DIENELACTONE HYDROLASE FAMILY PROTEIN (AFU_ORTHOLOGUE AFUA_6G01940)"/>
    <property type="match status" value="1"/>
</dbReference>
<dbReference type="EMBL" id="JASJQH010008875">
    <property type="protein sequence ID" value="KAK9686181.1"/>
    <property type="molecule type" value="Genomic_DNA"/>
</dbReference>
<evidence type="ECO:0000313" key="2">
    <source>
        <dbReference type="Proteomes" id="UP001479436"/>
    </source>
</evidence>
<dbReference type="PANTHER" id="PTHR47668:SF1">
    <property type="entry name" value="DIENELACTONE HYDROLASE DOMAIN-CONTAINING PROTEIN-RELATED"/>
    <property type="match status" value="1"/>
</dbReference>
<accession>A0ABR2VNB6</accession>